<dbReference type="NCBIfam" id="NF004128">
    <property type="entry name" value="PRK05618.1-2"/>
    <property type="match status" value="1"/>
</dbReference>
<feature type="region of interest" description="Disordered" evidence="6">
    <location>
        <begin position="188"/>
        <end position="208"/>
    </location>
</feature>
<dbReference type="GO" id="GO:0022625">
    <property type="term" value="C:cytosolic large ribosomal subunit"/>
    <property type="evidence" value="ECO:0007669"/>
    <property type="project" value="TreeGrafter"/>
</dbReference>
<name>A0A432V175_9HYPH</name>
<dbReference type="InterPro" id="IPR029751">
    <property type="entry name" value="Ribosomal_L25_dom"/>
</dbReference>
<keyword evidence="10" id="KW-1185">Reference proteome</keyword>
<dbReference type="Gene3D" id="2.170.120.20">
    <property type="entry name" value="Ribosomal protein L25, beta domain"/>
    <property type="match status" value="1"/>
</dbReference>
<organism evidence="9 10">
    <name type="scientific">Borborobacter arsenicus</name>
    <dbReference type="NCBI Taxonomy" id="1851146"/>
    <lineage>
        <taxon>Bacteria</taxon>
        <taxon>Pseudomonadati</taxon>
        <taxon>Pseudomonadota</taxon>
        <taxon>Alphaproteobacteria</taxon>
        <taxon>Hyphomicrobiales</taxon>
        <taxon>Phyllobacteriaceae</taxon>
        <taxon>Borborobacter</taxon>
    </lineage>
</organism>
<evidence type="ECO:0000256" key="5">
    <source>
        <dbReference type="HAMAP-Rule" id="MF_01334"/>
    </source>
</evidence>
<dbReference type="InterPro" id="IPR020056">
    <property type="entry name" value="Rbsml_bL25/Gln-tRNA_synth_N"/>
</dbReference>
<dbReference type="Pfam" id="PF14693">
    <property type="entry name" value="Ribosomal_TL5_C"/>
    <property type="match status" value="1"/>
</dbReference>
<evidence type="ECO:0000256" key="6">
    <source>
        <dbReference type="SAM" id="MobiDB-lite"/>
    </source>
</evidence>
<protein>
    <recommendedName>
        <fullName evidence="5">Large ribosomal subunit protein bL25</fullName>
    </recommendedName>
    <alternativeName>
        <fullName evidence="5">General stress protein CTC</fullName>
    </alternativeName>
</protein>
<sequence>MSYELKAEARERVGKGSAREIRRNGKVPAVIYGDKQPPLAIVLSYKDVYYKIHGGGFMTTVATIDLDGKKIQVLPKDYQLDPVRDFPMHVDFLRVSKNTQVNVNVPVRFLNEEKSPGIKRGGVLNVVRHEVEFNCPANAIPDFIEVDLTGTDIGDSIHISAVKLPKDVKPIIADRDFTIATVAAPAGLKSEESTEAAEGEAEEAKGEE</sequence>
<evidence type="ECO:0000256" key="4">
    <source>
        <dbReference type="ARBA" id="ARBA00023274"/>
    </source>
</evidence>
<dbReference type="PANTHER" id="PTHR33284">
    <property type="entry name" value="RIBOSOMAL PROTEIN L25/GLN-TRNA SYNTHETASE, ANTI-CODON-BINDING DOMAIN-CONTAINING PROTEIN"/>
    <property type="match status" value="1"/>
</dbReference>
<dbReference type="Proteomes" id="UP000281647">
    <property type="component" value="Unassembled WGS sequence"/>
</dbReference>
<dbReference type="EMBL" id="RKST01000027">
    <property type="protein sequence ID" value="RUM95943.1"/>
    <property type="molecule type" value="Genomic_DNA"/>
</dbReference>
<comment type="subunit">
    <text evidence="5">Part of the 50S ribosomal subunit; part of the 5S rRNA/L5/L18/L25 subcomplex. Contacts the 5S rRNA. Binds to the 5S rRNA independently of L5 and L18.</text>
</comment>
<evidence type="ECO:0000259" key="8">
    <source>
        <dbReference type="Pfam" id="PF14693"/>
    </source>
</evidence>
<dbReference type="OrthoDB" id="9806411at2"/>
<dbReference type="InterPro" id="IPR020057">
    <property type="entry name" value="Ribosomal_bL25_b-dom"/>
</dbReference>
<dbReference type="NCBIfam" id="NF004612">
    <property type="entry name" value="PRK05943.1"/>
    <property type="match status" value="1"/>
</dbReference>
<evidence type="ECO:0000256" key="2">
    <source>
        <dbReference type="ARBA" id="ARBA00022884"/>
    </source>
</evidence>
<dbReference type="HAMAP" id="MF_01334">
    <property type="entry name" value="Ribosomal_bL25_CTC"/>
    <property type="match status" value="1"/>
</dbReference>
<evidence type="ECO:0000259" key="7">
    <source>
        <dbReference type="Pfam" id="PF01386"/>
    </source>
</evidence>
<evidence type="ECO:0000256" key="1">
    <source>
        <dbReference type="ARBA" id="ARBA00022730"/>
    </source>
</evidence>
<dbReference type="InterPro" id="IPR001021">
    <property type="entry name" value="Ribosomal_bL25_long"/>
</dbReference>
<dbReference type="InterPro" id="IPR011035">
    <property type="entry name" value="Ribosomal_bL25/Gln-tRNA_synth"/>
</dbReference>
<keyword evidence="3 5" id="KW-0689">Ribosomal protein</keyword>
<keyword evidence="4 5" id="KW-0687">Ribonucleoprotein</keyword>
<comment type="function">
    <text evidence="5">This is one of the proteins that binds to the 5S RNA in the ribosome where it forms part of the central protuberance.</text>
</comment>
<dbReference type="NCBIfam" id="TIGR00731">
    <property type="entry name" value="bL25_bact_ctc"/>
    <property type="match status" value="1"/>
</dbReference>
<evidence type="ECO:0000313" key="10">
    <source>
        <dbReference type="Proteomes" id="UP000281647"/>
    </source>
</evidence>
<dbReference type="GO" id="GO:0006412">
    <property type="term" value="P:translation"/>
    <property type="evidence" value="ECO:0007669"/>
    <property type="project" value="UniProtKB-UniRule"/>
</dbReference>
<accession>A0A432V175</accession>
<comment type="similarity">
    <text evidence="5">Belongs to the bacterial ribosomal protein bL25 family. CTC subfamily.</text>
</comment>
<comment type="caution">
    <text evidence="9">The sequence shown here is derived from an EMBL/GenBank/DDBJ whole genome shotgun (WGS) entry which is preliminary data.</text>
</comment>
<dbReference type="PANTHER" id="PTHR33284:SF1">
    <property type="entry name" value="RIBOSOMAL PROTEIN L25_GLN-TRNA SYNTHETASE, ANTI-CODON-BINDING DOMAIN-CONTAINING PROTEIN"/>
    <property type="match status" value="1"/>
</dbReference>
<feature type="domain" description="Large ribosomal subunit protein bL25 L25" evidence="7">
    <location>
        <begin position="5"/>
        <end position="92"/>
    </location>
</feature>
<dbReference type="CDD" id="cd00495">
    <property type="entry name" value="Ribosomal_L25_TL5_CTC"/>
    <property type="match status" value="1"/>
</dbReference>
<dbReference type="SUPFAM" id="SSF50715">
    <property type="entry name" value="Ribosomal protein L25-like"/>
    <property type="match status" value="1"/>
</dbReference>
<gene>
    <name evidence="5" type="primary">rplY</name>
    <name evidence="5" type="synonym">ctc</name>
    <name evidence="9" type="ORF">EET67_20705</name>
</gene>
<dbReference type="InterPro" id="IPR020930">
    <property type="entry name" value="Ribosomal_uL5_bac-type"/>
</dbReference>
<evidence type="ECO:0000256" key="3">
    <source>
        <dbReference type="ARBA" id="ARBA00022980"/>
    </source>
</evidence>
<dbReference type="Gene3D" id="2.40.240.10">
    <property type="entry name" value="Ribosomal Protein L25, Chain P"/>
    <property type="match status" value="1"/>
</dbReference>
<dbReference type="GO" id="GO:0008097">
    <property type="term" value="F:5S rRNA binding"/>
    <property type="evidence" value="ECO:0007669"/>
    <property type="project" value="InterPro"/>
</dbReference>
<evidence type="ECO:0000313" key="9">
    <source>
        <dbReference type="EMBL" id="RUM95943.1"/>
    </source>
</evidence>
<dbReference type="RefSeq" id="WP_128628295.1">
    <property type="nucleotide sequence ID" value="NZ_RKST01000027.1"/>
</dbReference>
<proteinExistence type="inferred from homology"/>
<dbReference type="Pfam" id="PF01386">
    <property type="entry name" value="Ribosomal_L25p"/>
    <property type="match status" value="1"/>
</dbReference>
<keyword evidence="1 5" id="KW-0699">rRNA-binding</keyword>
<dbReference type="InterPro" id="IPR037121">
    <property type="entry name" value="Ribosomal_bL25_C"/>
</dbReference>
<feature type="domain" description="Large ribosomal subunit protein bL25 beta" evidence="8">
    <location>
        <begin position="101"/>
        <end position="185"/>
    </location>
</feature>
<dbReference type="GO" id="GO:0003735">
    <property type="term" value="F:structural constituent of ribosome"/>
    <property type="evidence" value="ECO:0007669"/>
    <property type="project" value="InterPro"/>
</dbReference>
<dbReference type="AlphaFoldDB" id="A0A432V175"/>
<keyword evidence="2 5" id="KW-0694">RNA-binding</keyword>
<reference evidence="9 10" key="1">
    <citation type="submission" date="2018-11" db="EMBL/GenBank/DDBJ databases">
        <title>Pseudaminobacter arsenicus sp. nov., an arsenic-resistant bacterium isolated from arsenic-rich aquifers.</title>
        <authorList>
            <person name="Mu Y."/>
        </authorList>
    </citation>
    <scope>NUCLEOTIDE SEQUENCE [LARGE SCALE GENOMIC DNA]</scope>
    <source>
        <strain evidence="9 10">CB3</strain>
    </source>
</reference>